<gene>
    <name evidence="1" type="ORF">IAB12_05155</name>
</gene>
<organism evidence="1 2">
    <name type="scientific">Candidatus Ornithospirochaeta avicola</name>
    <dbReference type="NCBI Taxonomy" id="2840896"/>
    <lineage>
        <taxon>Bacteria</taxon>
        <taxon>Pseudomonadati</taxon>
        <taxon>Spirochaetota</taxon>
        <taxon>Spirochaetia</taxon>
        <taxon>Spirochaetales</taxon>
        <taxon>Spirochaetaceae</taxon>
        <taxon>Spirochaetaceae incertae sedis</taxon>
        <taxon>Candidatus Ornithospirochaeta</taxon>
    </lineage>
</organism>
<dbReference type="AlphaFoldDB" id="A0A9D1PUJ5"/>
<reference evidence="1" key="2">
    <citation type="submission" date="2021-04" db="EMBL/GenBank/DDBJ databases">
        <authorList>
            <person name="Gilroy R."/>
        </authorList>
    </citation>
    <scope>NUCLEOTIDE SEQUENCE</scope>
    <source>
        <strain evidence="1">Gambia11-129</strain>
    </source>
</reference>
<name>A0A9D1PUJ5_9SPIO</name>
<evidence type="ECO:0000313" key="1">
    <source>
        <dbReference type="EMBL" id="HIV99144.1"/>
    </source>
</evidence>
<evidence type="ECO:0000313" key="2">
    <source>
        <dbReference type="Proteomes" id="UP000823936"/>
    </source>
</evidence>
<comment type="caution">
    <text evidence="1">The sequence shown here is derived from an EMBL/GenBank/DDBJ whole genome shotgun (WGS) entry which is preliminary data.</text>
</comment>
<sequence length="329" mass="37645">MKRIFFLLFLMNVFTLFAMKAEFESLNVTLEDENFSLSINPLYVNVESSFASYGNIAEEGLYSFLLDKRRVIDNLSFAVTKSRGVQRGVLISFSFLDFLVSPETLAVAVKSPYFDLAFVYSDGKNEKENLIYSWKDSIRENVFSLLAMGKYREYVSALFALSINEDLPLSTFFSLSLSYEPFAVSAFHGRLYSSTDGFESGIKADIESEVFSFSYQMALDEKSAYTSLFRRYESEYELSINFGEYSFSMKRSIAFSKKAESIKKWEIRMDSPSFSVAINEAFKVGAEINHDFLSYGIDSDGFYISIKYKDMDIKYKGGKIDLKISLEFS</sequence>
<proteinExistence type="predicted"/>
<dbReference type="EMBL" id="DXHU01000020">
    <property type="protein sequence ID" value="HIV99144.1"/>
    <property type="molecule type" value="Genomic_DNA"/>
</dbReference>
<dbReference type="Proteomes" id="UP000823936">
    <property type="component" value="Unassembled WGS sequence"/>
</dbReference>
<reference evidence="1" key="1">
    <citation type="journal article" date="2021" name="PeerJ">
        <title>Extensive microbial diversity within the chicken gut microbiome revealed by metagenomics and culture.</title>
        <authorList>
            <person name="Gilroy R."/>
            <person name="Ravi A."/>
            <person name="Getino M."/>
            <person name="Pursley I."/>
            <person name="Horton D.L."/>
            <person name="Alikhan N.F."/>
            <person name="Baker D."/>
            <person name="Gharbi K."/>
            <person name="Hall N."/>
            <person name="Watson M."/>
            <person name="Adriaenssens E.M."/>
            <person name="Foster-Nyarko E."/>
            <person name="Jarju S."/>
            <person name="Secka A."/>
            <person name="Antonio M."/>
            <person name="Oren A."/>
            <person name="Chaudhuri R.R."/>
            <person name="La Ragione R."/>
            <person name="Hildebrand F."/>
            <person name="Pallen M.J."/>
        </authorList>
    </citation>
    <scope>NUCLEOTIDE SEQUENCE</scope>
    <source>
        <strain evidence="1">Gambia11-129</strain>
    </source>
</reference>
<protein>
    <submittedName>
        <fullName evidence="1">Uncharacterized protein</fullName>
    </submittedName>
</protein>
<accession>A0A9D1PUJ5</accession>